<evidence type="ECO:0000256" key="1">
    <source>
        <dbReference type="ARBA" id="ARBA00023242"/>
    </source>
</evidence>
<dbReference type="EMBL" id="KB706612">
    <property type="protein sequence ID" value="EMR66625.1"/>
    <property type="molecule type" value="Genomic_DNA"/>
</dbReference>
<dbReference type="HOGENOM" id="CLU_016574_3_0_1"/>
<keyword evidence="4" id="KW-1185">Reference proteome</keyword>
<evidence type="ECO:0000313" key="4">
    <source>
        <dbReference type="Proteomes" id="UP000012174"/>
    </source>
</evidence>
<dbReference type="OrthoDB" id="4132249at2759"/>
<dbReference type="SMART" id="SM00906">
    <property type="entry name" value="Fungal_trans"/>
    <property type="match status" value="1"/>
</dbReference>
<dbReference type="Proteomes" id="UP000012174">
    <property type="component" value="Unassembled WGS sequence"/>
</dbReference>
<dbReference type="GO" id="GO:0006351">
    <property type="term" value="P:DNA-templated transcription"/>
    <property type="evidence" value="ECO:0007669"/>
    <property type="project" value="InterPro"/>
</dbReference>
<dbReference type="eggNOG" id="ENOG502S5JI">
    <property type="taxonomic scope" value="Eukaryota"/>
</dbReference>
<dbReference type="PANTHER" id="PTHR31668:SF20">
    <property type="entry name" value="ZN(II)2CYS6 TRANSCRIPTION FACTOR (EUROFUNG)"/>
    <property type="match status" value="1"/>
</dbReference>
<dbReference type="InterPro" id="IPR050797">
    <property type="entry name" value="Carb_Metab_Trans_Reg"/>
</dbReference>
<gene>
    <name evidence="3" type="ORF">UCREL1_6399</name>
</gene>
<organism evidence="3 4">
    <name type="scientific">Eutypa lata (strain UCR-EL1)</name>
    <name type="common">Grapevine dieback disease fungus</name>
    <name type="synonym">Eutypa armeniacae</name>
    <dbReference type="NCBI Taxonomy" id="1287681"/>
    <lineage>
        <taxon>Eukaryota</taxon>
        <taxon>Fungi</taxon>
        <taxon>Dikarya</taxon>
        <taxon>Ascomycota</taxon>
        <taxon>Pezizomycotina</taxon>
        <taxon>Sordariomycetes</taxon>
        <taxon>Xylariomycetidae</taxon>
        <taxon>Xylariales</taxon>
        <taxon>Diatrypaceae</taxon>
        <taxon>Eutypa</taxon>
    </lineage>
</organism>
<dbReference type="InterPro" id="IPR007219">
    <property type="entry name" value="XnlR_reg_dom"/>
</dbReference>
<dbReference type="GO" id="GO:0008270">
    <property type="term" value="F:zinc ion binding"/>
    <property type="evidence" value="ECO:0007669"/>
    <property type="project" value="InterPro"/>
</dbReference>
<accession>M7TIU5</accession>
<dbReference type="KEGG" id="ela:UCREL1_6399"/>
<keyword evidence="1" id="KW-0539">Nucleus</keyword>
<evidence type="ECO:0000259" key="2">
    <source>
        <dbReference type="SMART" id="SM00906"/>
    </source>
</evidence>
<dbReference type="GO" id="GO:0003677">
    <property type="term" value="F:DNA binding"/>
    <property type="evidence" value="ECO:0007669"/>
    <property type="project" value="InterPro"/>
</dbReference>
<feature type="domain" description="Xylanolytic transcriptional activator regulatory" evidence="2">
    <location>
        <begin position="48"/>
        <end position="114"/>
    </location>
</feature>
<proteinExistence type="predicted"/>
<sequence>MLLEEAQRLHRSLAATRRSPNIIPTLEFCQLSFFIYACHAALMHHSQAFFFLREATTLYMLLRREDLAPEQALLADRLFWALVVSERSHAIRYRRPITLQITSSSPPPVSVSEENLLHHHHYQQQQQQHAISTDGGRDIADPAMTGFRCLAALFRPLDTFFIALHGQEEILGFAMVPLEALDGVEAGIDAALGNAADPGLLRLVHGLQDVQKANLRVTQAWLRIVVWQLRLRLGHLIDDGTAAAASSSTAAAAAAAAVHNRHPQNSIHSIMNHDDATTAIGTTSGNTNVNMTSDAPPQVHTLGTTTTTAAAAAASSTVNAGANANSRTYRYPLAVARDLALWTRDLPLAALAVHGAGITEKLFDVACAVVNVLARVPVVDVNTRAAAEADFVLLRGLITRLPGGSAVYADLLEKHVRTTTTTVMPGVDGGGGSWTS</sequence>
<evidence type="ECO:0000313" key="3">
    <source>
        <dbReference type="EMBL" id="EMR66625.1"/>
    </source>
</evidence>
<dbReference type="PANTHER" id="PTHR31668">
    <property type="entry name" value="GLUCOSE TRANSPORT TRANSCRIPTION REGULATOR RGT1-RELATED-RELATED"/>
    <property type="match status" value="1"/>
</dbReference>
<dbReference type="AlphaFoldDB" id="M7TIU5"/>
<protein>
    <submittedName>
        <fullName evidence="3">Putative c6 finger domain protein</fullName>
    </submittedName>
</protein>
<reference evidence="4" key="1">
    <citation type="journal article" date="2013" name="Genome Announc.">
        <title>Draft genome sequence of the grapevine dieback fungus Eutypa lata UCR-EL1.</title>
        <authorList>
            <person name="Blanco-Ulate B."/>
            <person name="Rolshausen P.E."/>
            <person name="Cantu D."/>
        </authorList>
    </citation>
    <scope>NUCLEOTIDE SEQUENCE [LARGE SCALE GENOMIC DNA]</scope>
    <source>
        <strain evidence="4">UCR-EL1</strain>
    </source>
</reference>
<name>M7TIU5_EUTLA</name>